<gene>
    <name evidence="1" type="ORF">OS493_022613</name>
</gene>
<sequence>MSFIRGIDIGEVLSLEHLAATLSVEAFPGVYRPLQPLLLMLADLYLFLDSKSTCLHWFSGEKGVMFVAVGADGAPFGKDDTATAYLVSILNLLNRVQSCNENHLLMGANCAEDVPLMKEYTKHLRREMEEIEGKN</sequence>
<name>A0A9X0CQ40_9CNID</name>
<accession>A0A9X0CQ40</accession>
<comment type="caution">
    <text evidence="1">The sequence shown here is derived from an EMBL/GenBank/DDBJ whole genome shotgun (WGS) entry which is preliminary data.</text>
</comment>
<dbReference type="OrthoDB" id="5973377at2759"/>
<keyword evidence="2" id="KW-1185">Reference proteome</keyword>
<dbReference type="Proteomes" id="UP001163046">
    <property type="component" value="Unassembled WGS sequence"/>
</dbReference>
<organism evidence="1 2">
    <name type="scientific">Desmophyllum pertusum</name>
    <dbReference type="NCBI Taxonomy" id="174260"/>
    <lineage>
        <taxon>Eukaryota</taxon>
        <taxon>Metazoa</taxon>
        <taxon>Cnidaria</taxon>
        <taxon>Anthozoa</taxon>
        <taxon>Hexacorallia</taxon>
        <taxon>Scleractinia</taxon>
        <taxon>Caryophylliina</taxon>
        <taxon>Caryophylliidae</taxon>
        <taxon>Desmophyllum</taxon>
    </lineage>
</organism>
<protein>
    <submittedName>
        <fullName evidence="1">Uncharacterized protein</fullName>
    </submittedName>
</protein>
<dbReference type="EMBL" id="MU826841">
    <property type="protein sequence ID" value="KAJ7371892.1"/>
    <property type="molecule type" value="Genomic_DNA"/>
</dbReference>
<proteinExistence type="predicted"/>
<evidence type="ECO:0000313" key="1">
    <source>
        <dbReference type="EMBL" id="KAJ7371892.1"/>
    </source>
</evidence>
<reference evidence="1" key="1">
    <citation type="submission" date="2023-01" db="EMBL/GenBank/DDBJ databases">
        <title>Genome assembly of the deep-sea coral Lophelia pertusa.</title>
        <authorList>
            <person name="Herrera S."/>
            <person name="Cordes E."/>
        </authorList>
    </citation>
    <scope>NUCLEOTIDE SEQUENCE</scope>
    <source>
        <strain evidence="1">USNM1676648</strain>
        <tissue evidence="1">Polyp</tissue>
    </source>
</reference>
<evidence type="ECO:0000313" key="2">
    <source>
        <dbReference type="Proteomes" id="UP001163046"/>
    </source>
</evidence>
<dbReference type="AlphaFoldDB" id="A0A9X0CQ40"/>